<dbReference type="AlphaFoldDB" id="A0A0G3BH57"/>
<evidence type="ECO:0000313" key="2">
    <source>
        <dbReference type="Proteomes" id="UP000035352"/>
    </source>
</evidence>
<dbReference type="EMBL" id="CP011371">
    <property type="protein sequence ID" value="AKJ28692.1"/>
    <property type="molecule type" value="Genomic_DNA"/>
</dbReference>
<evidence type="ECO:0000313" key="1">
    <source>
        <dbReference type="EMBL" id="AKJ28692.1"/>
    </source>
</evidence>
<name>A0A0G3BH57_9BURK</name>
<sequence length="58" mass="5925">MARAHAAGLGAAASSDRSEACALLHGAQQRLKGAPADEAQRPRLVKLEQVREASAACG</sequence>
<dbReference type="KEGG" id="pbh:AAW51_2001"/>
<organism evidence="1 2">
    <name type="scientific">Caldimonas brevitalea</name>
    <dbReference type="NCBI Taxonomy" id="413882"/>
    <lineage>
        <taxon>Bacteria</taxon>
        <taxon>Pseudomonadati</taxon>
        <taxon>Pseudomonadota</taxon>
        <taxon>Betaproteobacteria</taxon>
        <taxon>Burkholderiales</taxon>
        <taxon>Sphaerotilaceae</taxon>
        <taxon>Caldimonas</taxon>
    </lineage>
</organism>
<dbReference type="Proteomes" id="UP000035352">
    <property type="component" value="Chromosome"/>
</dbReference>
<protein>
    <submittedName>
        <fullName evidence="1">Uncharacterized protein</fullName>
    </submittedName>
</protein>
<gene>
    <name evidence="1" type="ORF">AAW51_2001</name>
</gene>
<proteinExistence type="predicted"/>
<keyword evidence="2" id="KW-1185">Reference proteome</keyword>
<accession>A0A0G3BH57</accession>
<reference evidence="1 2" key="1">
    <citation type="submission" date="2015-05" db="EMBL/GenBank/DDBJ databases">
        <authorList>
            <person name="Tang B."/>
            <person name="Yu Y."/>
        </authorList>
    </citation>
    <scope>NUCLEOTIDE SEQUENCE [LARGE SCALE GENOMIC DNA]</scope>
    <source>
        <strain evidence="1 2">DSM 7029</strain>
    </source>
</reference>
<dbReference type="STRING" id="413882.AAW51_2001"/>